<gene>
    <name evidence="1" type="ORF">BJA5080_06598</name>
</gene>
<evidence type="ECO:0000313" key="1">
    <source>
        <dbReference type="EMBL" id="KGJ70760.1"/>
    </source>
</evidence>
<organism evidence="1 2">
    <name type="scientific">Bradyrhizobium diazoefficiens SEMIA 5080</name>
    <dbReference type="NCBI Taxonomy" id="754504"/>
    <lineage>
        <taxon>Bacteria</taxon>
        <taxon>Pseudomonadati</taxon>
        <taxon>Pseudomonadota</taxon>
        <taxon>Alphaproteobacteria</taxon>
        <taxon>Hyphomicrobiales</taxon>
        <taxon>Nitrobacteraceae</taxon>
        <taxon>Bradyrhizobium</taxon>
    </lineage>
</organism>
<evidence type="ECO:0000313" key="2">
    <source>
        <dbReference type="Proteomes" id="UP000024900"/>
    </source>
</evidence>
<dbReference type="Proteomes" id="UP000024900">
    <property type="component" value="Unassembled WGS sequence"/>
</dbReference>
<protein>
    <submittedName>
        <fullName evidence="1">Uncharacterized protein</fullName>
    </submittedName>
</protein>
<accession>A0A837CN62</accession>
<comment type="caution">
    <text evidence="1">The sequence shown here is derived from an EMBL/GenBank/DDBJ whole genome shotgun (WGS) entry which is preliminary data.</text>
</comment>
<dbReference type="EMBL" id="ADOU02000004">
    <property type="protein sequence ID" value="KGJ70760.1"/>
    <property type="molecule type" value="Genomic_DNA"/>
</dbReference>
<name>A0A837CN62_9BRAD</name>
<reference evidence="1 2" key="1">
    <citation type="journal article" date="2014" name="BMC Genomics">
        <title>Comparative genomics of Bradyrhizobium japonicum CPAC 15 and Bradyrhizobium diazoefficiens CPAC 7: elite model strains for understanding symbiotic performance with soybean.</title>
        <authorList>
            <person name="Siqueira A.F."/>
            <person name="Ormeno-Orrillo E."/>
            <person name="Souza R.C."/>
            <person name="Rodrigues E.P."/>
            <person name="Almeida L.G."/>
            <person name="Barcellos F.G."/>
            <person name="Batista J.S."/>
            <person name="Nakatami A.S."/>
            <person name="Martinez-Romero E."/>
            <person name="Vasconcelos A.T."/>
            <person name="Hungria M."/>
        </authorList>
    </citation>
    <scope>NUCLEOTIDE SEQUENCE [LARGE SCALE GENOMIC DNA]</scope>
    <source>
        <strain evidence="1 2">SEMIA 5080</strain>
    </source>
</reference>
<dbReference type="AlphaFoldDB" id="A0A837CN62"/>
<proteinExistence type="predicted"/>
<sequence length="212" mass="22347">MLRGAAGTHSAASTFTHALRRRQADASEQHCCGQQEPTLSHAHLHLLQYSLLAVSSIGTFGFTKLEIHRALRRGAKCNPTFCSDNETVLGTFLTAAPDGTGQAEEASCSLRGKSNSAVRIVFSGESPGRGKKPFKKNLAGALAAEGVSGRAGAVALTSRISVEMVQRIAAIGAHHRNFSACRARNTDGCNANSWSASQADANRVFSHFAGIL</sequence>